<dbReference type="GO" id="GO:0016987">
    <property type="term" value="F:sigma factor activity"/>
    <property type="evidence" value="ECO:0007669"/>
    <property type="project" value="UniProtKB-KW"/>
</dbReference>
<keyword evidence="7" id="KW-1185">Reference proteome</keyword>
<dbReference type="RefSeq" id="WP_091151019.1">
    <property type="nucleotide sequence ID" value="NZ_FNAI01000008.1"/>
</dbReference>
<dbReference type="AlphaFoldDB" id="A0A1G7ESA2"/>
<organism evidence="6 7">
    <name type="scientific">Mucilaginibacter pineti</name>
    <dbReference type="NCBI Taxonomy" id="1391627"/>
    <lineage>
        <taxon>Bacteria</taxon>
        <taxon>Pseudomonadati</taxon>
        <taxon>Bacteroidota</taxon>
        <taxon>Sphingobacteriia</taxon>
        <taxon>Sphingobacteriales</taxon>
        <taxon>Sphingobacteriaceae</taxon>
        <taxon>Mucilaginibacter</taxon>
    </lineage>
</organism>
<dbReference type="Pfam" id="PF08281">
    <property type="entry name" value="Sigma70_r4_2"/>
    <property type="match status" value="1"/>
</dbReference>
<evidence type="ECO:0000256" key="3">
    <source>
        <dbReference type="ARBA" id="ARBA00023082"/>
    </source>
</evidence>
<dbReference type="GO" id="GO:0006352">
    <property type="term" value="P:DNA-templated transcription initiation"/>
    <property type="evidence" value="ECO:0007669"/>
    <property type="project" value="InterPro"/>
</dbReference>
<dbReference type="InterPro" id="IPR014327">
    <property type="entry name" value="RNA_pol_sigma70_bacteroid"/>
</dbReference>
<sequence>MGKYSAASWTDDILLDLIRLEDDRAAFSELYDRYWDKIFLQAANALNSAEEAKECVQDIFCSLWSRRQTLELKYSLYTYLAVAVKYRVINILNSAYYKRHRKTNVALDEIEIYSPSAETELLEKELFASLERSVNLLPEKCQLVFRMSREENKTHRQIAEELNISEKTVNNHLTKAIKDLSTNLSTPKALFILGESLHRLF</sequence>
<dbReference type="STRING" id="1391627.SAMN05216464_108141"/>
<dbReference type="InterPro" id="IPR039425">
    <property type="entry name" value="RNA_pol_sigma-70-like"/>
</dbReference>
<keyword evidence="2" id="KW-0805">Transcription regulation</keyword>
<dbReference type="InterPro" id="IPR013325">
    <property type="entry name" value="RNA_pol_sigma_r2"/>
</dbReference>
<evidence type="ECO:0000259" key="5">
    <source>
        <dbReference type="Pfam" id="PF08281"/>
    </source>
</evidence>
<dbReference type="Proteomes" id="UP000199072">
    <property type="component" value="Unassembled WGS sequence"/>
</dbReference>
<dbReference type="InterPro" id="IPR036388">
    <property type="entry name" value="WH-like_DNA-bd_sf"/>
</dbReference>
<feature type="domain" description="RNA polymerase sigma factor 70 region 4 type 2" evidence="5">
    <location>
        <begin position="129"/>
        <end position="180"/>
    </location>
</feature>
<evidence type="ECO:0000313" key="6">
    <source>
        <dbReference type="EMBL" id="SDE66507.1"/>
    </source>
</evidence>
<name>A0A1G7ESA2_9SPHI</name>
<evidence type="ECO:0000256" key="2">
    <source>
        <dbReference type="ARBA" id="ARBA00023015"/>
    </source>
</evidence>
<reference evidence="6 7" key="1">
    <citation type="submission" date="2016-10" db="EMBL/GenBank/DDBJ databases">
        <authorList>
            <person name="de Groot N.N."/>
        </authorList>
    </citation>
    <scope>NUCLEOTIDE SEQUENCE [LARGE SCALE GENOMIC DNA]</scope>
    <source>
        <strain evidence="6 7">47C3B</strain>
    </source>
</reference>
<dbReference type="Gene3D" id="1.10.10.10">
    <property type="entry name" value="Winged helix-like DNA-binding domain superfamily/Winged helix DNA-binding domain"/>
    <property type="match status" value="1"/>
</dbReference>
<dbReference type="PANTHER" id="PTHR43133">
    <property type="entry name" value="RNA POLYMERASE ECF-TYPE SIGMA FACTO"/>
    <property type="match status" value="1"/>
</dbReference>
<comment type="similarity">
    <text evidence="1">Belongs to the sigma-70 factor family. ECF subfamily.</text>
</comment>
<gene>
    <name evidence="6" type="ORF">SAMN05216464_108141</name>
</gene>
<dbReference type="NCBIfam" id="TIGR02985">
    <property type="entry name" value="Sig70_bacteroi1"/>
    <property type="match status" value="1"/>
</dbReference>
<dbReference type="SUPFAM" id="SSF88659">
    <property type="entry name" value="Sigma3 and sigma4 domains of RNA polymerase sigma factors"/>
    <property type="match status" value="1"/>
</dbReference>
<evidence type="ECO:0000256" key="4">
    <source>
        <dbReference type="ARBA" id="ARBA00023163"/>
    </source>
</evidence>
<dbReference type="SUPFAM" id="SSF88946">
    <property type="entry name" value="Sigma2 domain of RNA polymerase sigma factors"/>
    <property type="match status" value="1"/>
</dbReference>
<accession>A0A1G7ESA2</accession>
<evidence type="ECO:0000313" key="7">
    <source>
        <dbReference type="Proteomes" id="UP000199072"/>
    </source>
</evidence>
<dbReference type="PANTHER" id="PTHR43133:SF46">
    <property type="entry name" value="RNA POLYMERASE SIGMA-70 FACTOR ECF SUBFAMILY"/>
    <property type="match status" value="1"/>
</dbReference>
<dbReference type="EMBL" id="FNAI01000008">
    <property type="protein sequence ID" value="SDE66507.1"/>
    <property type="molecule type" value="Genomic_DNA"/>
</dbReference>
<dbReference type="NCBIfam" id="TIGR02937">
    <property type="entry name" value="sigma70-ECF"/>
    <property type="match status" value="1"/>
</dbReference>
<dbReference type="GO" id="GO:0003677">
    <property type="term" value="F:DNA binding"/>
    <property type="evidence" value="ECO:0007669"/>
    <property type="project" value="InterPro"/>
</dbReference>
<dbReference type="InterPro" id="IPR013249">
    <property type="entry name" value="RNA_pol_sigma70_r4_t2"/>
</dbReference>
<dbReference type="InterPro" id="IPR013324">
    <property type="entry name" value="RNA_pol_sigma_r3/r4-like"/>
</dbReference>
<dbReference type="OrthoDB" id="1097528at2"/>
<dbReference type="InterPro" id="IPR014284">
    <property type="entry name" value="RNA_pol_sigma-70_dom"/>
</dbReference>
<keyword evidence="3" id="KW-0731">Sigma factor</keyword>
<dbReference type="Gene3D" id="1.10.1740.10">
    <property type="match status" value="1"/>
</dbReference>
<keyword evidence="4" id="KW-0804">Transcription</keyword>
<proteinExistence type="inferred from homology"/>
<protein>
    <submittedName>
        <fullName evidence="6">RNA polymerase sigma-70 factor, ECF subfamily</fullName>
    </submittedName>
</protein>
<evidence type="ECO:0000256" key="1">
    <source>
        <dbReference type="ARBA" id="ARBA00010641"/>
    </source>
</evidence>